<evidence type="ECO:0000313" key="3">
    <source>
        <dbReference type="Proteomes" id="UP000245956"/>
    </source>
</evidence>
<feature type="compositionally biased region" description="Polar residues" evidence="1">
    <location>
        <begin position="559"/>
        <end position="568"/>
    </location>
</feature>
<reference evidence="2 3" key="1">
    <citation type="journal article" date="2016" name="Front. Microbiol.">
        <title>Genome and transcriptome sequences reveal the specific parasitism of the nematophagous Purpureocillium lilacinum 36-1.</title>
        <authorList>
            <person name="Xie J."/>
            <person name="Li S."/>
            <person name="Mo C."/>
            <person name="Xiao X."/>
            <person name="Peng D."/>
            <person name="Wang G."/>
            <person name="Xiao Y."/>
        </authorList>
    </citation>
    <scope>NUCLEOTIDE SEQUENCE [LARGE SCALE GENOMIC DNA]</scope>
    <source>
        <strain evidence="2 3">36-1</strain>
    </source>
</reference>
<evidence type="ECO:0000313" key="2">
    <source>
        <dbReference type="EMBL" id="PWI67620.1"/>
    </source>
</evidence>
<name>A0A2U3DZD7_PURLI</name>
<protein>
    <submittedName>
        <fullName evidence="2">Uncharacterized protein</fullName>
    </submittedName>
</protein>
<proteinExistence type="predicted"/>
<feature type="compositionally biased region" description="Polar residues" evidence="1">
    <location>
        <begin position="228"/>
        <end position="237"/>
    </location>
</feature>
<comment type="caution">
    <text evidence="2">The sequence shown here is derived from an EMBL/GenBank/DDBJ whole genome shotgun (WGS) entry which is preliminary data.</text>
</comment>
<dbReference type="EMBL" id="LCWV01000018">
    <property type="protein sequence ID" value="PWI67620.1"/>
    <property type="molecule type" value="Genomic_DNA"/>
</dbReference>
<accession>A0A2U3DZD7</accession>
<feature type="region of interest" description="Disordered" evidence="1">
    <location>
        <begin position="559"/>
        <end position="579"/>
    </location>
</feature>
<organism evidence="2 3">
    <name type="scientific">Purpureocillium lilacinum</name>
    <name type="common">Paecilomyces lilacinus</name>
    <dbReference type="NCBI Taxonomy" id="33203"/>
    <lineage>
        <taxon>Eukaryota</taxon>
        <taxon>Fungi</taxon>
        <taxon>Dikarya</taxon>
        <taxon>Ascomycota</taxon>
        <taxon>Pezizomycotina</taxon>
        <taxon>Sordariomycetes</taxon>
        <taxon>Hypocreomycetidae</taxon>
        <taxon>Hypocreales</taxon>
        <taxon>Ophiocordycipitaceae</taxon>
        <taxon>Purpureocillium</taxon>
    </lineage>
</organism>
<evidence type="ECO:0000256" key="1">
    <source>
        <dbReference type="SAM" id="MobiDB-lite"/>
    </source>
</evidence>
<sequence>MPCLALPCLAFPRFQGCLPSYCNECAAAASEADRHFAFGPGTGDGDADDLQSTTSPTLAMEYLYEYGVCAGWSRDDACRAATGLPSLRRRPTQRARNIAALRLLLLPPSQPTCSHVHAEPIAPSNSSQRLRGRRRPQGPPSRAWYHGSPVAGVDEKRRGAHLLSARCRKRAAAEPSADTWSKEREQRSFTNGAGRQAGKLPAPSYECRSGGDVDSGQAREEEREASRQTDGSSSKSPANGRAPLQGQRWAGKGGGGRRLQGVPCAVPDASPISDACPATGNEHVAWCGRLPQIPPWQSAVTRLVLQPVRLSTSYYTRRRKNVRTWGLTVVRRSKTAVRCSSSPQLVAAAKYRQVSASMGQFAPPVPAKLTAGRPSGPELVRNGSPCLRRVPRRSSDSGLVQAKVLSAGARTSLCRAIKLLPAAPVARLQLQRPRHRPQLPAAERHGSSGRVPGRFLVAGQLDSCATPTPSHGAAKEEIGPVRTTILLAANHGRLASHPETPNTRLPSSQASFWTTVEWMSGLYVPQNSGSAPHPHAATAIFGVQAWDDSGAPECIPKSQSNRVFTTQPPRREASKAPAGLNSLKKRISIVSL</sequence>
<gene>
    <name evidence="2" type="ORF">PCL_02974</name>
</gene>
<feature type="compositionally biased region" description="Basic and acidic residues" evidence="1">
    <location>
        <begin position="217"/>
        <end position="227"/>
    </location>
</feature>
<dbReference type="Proteomes" id="UP000245956">
    <property type="component" value="Unassembled WGS sequence"/>
</dbReference>
<feature type="region of interest" description="Disordered" evidence="1">
    <location>
        <begin position="114"/>
        <end position="258"/>
    </location>
</feature>
<dbReference type="AlphaFoldDB" id="A0A2U3DZD7"/>